<dbReference type="PANTHER" id="PTHR32097:SF17">
    <property type="entry name" value="CAMP-BINDING PROTEIN 1-RELATED"/>
    <property type="match status" value="1"/>
</dbReference>
<evidence type="ECO:0000256" key="1">
    <source>
        <dbReference type="ARBA" id="ARBA00022686"/>
    </source>
</evidence>
<reference evidence="4" key="1">
    <citation type="journal article" date="2019" name="Int. J. Syst. Evol. Microbiol.">
        <title>The Global Catalogue of Microorganisms (GCM) 10K type strain sequencing project: providing services to taxonomists for standard genome sequencing and annotation.</title>
        <authorList>
            <consortium name="The Broad Institute Genomics Platform"/>
            <consortium name="The Broad Institute Genome Sequencing Center for Infectious Disease"/>
            <person name="Wu L."/>
            <person name="Ma J."/>
        </authorList>
    </citation>
    <scope>NUCLEOTIDE SEQUENCE [LARGE SCALE GENOMIC DNA]</scope>
    <source>
        <strain evidence="4">JCM 16343</strain>
    </source>
</reference>
<accession>A0ABP3FDR7</accession>
<protein>
    <submittedName>
        <fullName evidence="3">TerD family protein</fullName>
    </submittedName>
</protein>
<dbReference type="RefSeq" id="WP_201503907.1">
    <property type="nucleotide sequence ID" value="NZ_BAAAFR010000001.1"/>
</dbReference>
<dbReference type="InterPro" id="IPR003325">
    <property type="entry name" value="TerD"/>
</dbReference>
<dbReference type="CDD" id="cd06974">
    <property type="entry name" value="TerD_like"/>
    <property type="match status" value="1"/>
</dbReference>
<sequence length="202" mass="21436">MAVSLQKGQKISLSKEAGGNLTKVKLGLGWDVAGAEPSKQGGFLGKLFGGGGGGKSIDLDASCIMFDANKQVIDTVWFRQLQSNDGSVLHTGDNRTGDGDGDDEVINVDLSAIPAQVTSLVFTVNSFTGQTFDSVANAFCRLVNADNNQEVARYNLSAQGGHTAMIMAKVYRHNNEWKMHAIGEAAKGRTFHDLLPAVTPHA</sequence>
<dbReference type="Gene3D" id="2.60.60.30">
    <property type="entry name" value="sav2460 like domains"/>
    <property type="match status" value="1"/>
</dbReference>
<proteinExistence type="predicted"/>
<evidence type="ECO:0000313" key="4">
    <source>
        <dbReference type="Proteomes" id="UP001501787"/>
    </source>
</evidence>
<comment type="caution">
    <text evidence="3">The sequence shown here is derived from an EMBL/GenBank/DDBJ whole genome shotgun (WGS) entry which is preliminary data.</text>
</comment>
<dbReference type="Pfam" id="PF02342">
    <property type="entry name" value="TerD"/>
    <property type="match status" value="1"/>
</dbReference>
<evidence type="ECO:0000313" key="3">
    <source>
        <dbReference type="EMBL" id="GAA0311374.1"/>
    </source>
</evidence>
<feature type="domain" description="TerD" evidence="2">
    <location>
        <begin position="1"/>
        <end position="188"/>
    </location>
</feature>
<keyword evidence="1" id="KW-0778">Tellurium resistance</keyword>
<dbReference type="Proteomes" id="UP001501787">
    <property type="component" value="Unassembled WGS sequence"/>
</dbReference>
<gene>
    <name evidence="3" type="ORF">GCM10009129_05880</name>
</gene>
<evidence type="ECO:0000259" key="2">
    <source>
        <dbReference type="Pfam" id="PF02342"/>
    </source>
</evidence>
<dbReference type="PANTHER" id="PTHR32097">
    <property type="entry name" value="CAMP-BINDING PROTEIN 1-RELATED"/>
    <property type="match status" value="1"/>
</dbReference>
<dbReference type="InterPro" id="IPR051324">
    <property type="entry name" value="Stress/Tellurium_Resist"/>
</dbReference>
<name>A0ABP3FDR7_9GAMM</name>
<keyword evidence="4" id="KW-1185">Reference proteome</keyword>
<organism evidence="3 4">
    <name type="scientific">Psychrobacter aestuarii</name>
    <dbReference type="NCBI Taxonomy" id="556327"/>
    <lineage>
        <taxon>Bacteria</taxon>
        <taxon>Pseudomonadati</taxon>
        <taxon>Pseudomonadota</taxon>
        <taxon>Gammaproteobacteria</taxon>
        <taxon>Moraxellales</taxon>
        <taxon>Moraxellaceae</taxon>
        <taxon>Psychrobacter</taxon>
    </lineage>
</organism>
<dbReference type="EMBL" id="BAAAFR010000001">
    <property type="protein sequence ID" value="GAA0311374.1"/>
    <property type="molecule type" value="Genomic_DNA"/>
</dbReference>